<dbReference type="FunFam" id="3.40.50.300:FF:001456">
    <property type="entry name" value="ATP-dependent DNA helicase"/>
    <property type="match status" value="1"/>
</dbReference>
<dbReference type="PROSITE" id="PS51192">
    <property type="entry name" value="HELICASE_ATP_BIND_1"/>
    <property type="match status" value="1"/>
</dbReference>
<proteinExistence type="inferred from homology"/>
<name>A0A250XRI1_9CHLO</name>
<dbReference type="SUPFAM" id="SSF52540">
    <property type="entry name" value="P-loop containing nucleoside triphosphate hydrolases"/>
    <property type="match status" value="1"/>
</dbReference>
<evidence type="ECO:0000256" key="3">
    <source>
        <dbReference type="ARBA" id="ARBA00022801"/>
    </source>
</evidence>
<keyword evidence="5" id="KW-0067">ATP-binding</keyword>
<evidence type="ECO:0000259" key="8">
    <source>
        <dbReference type="PROSITE" id="PS51192"/>
    </source>
</evidence>
<protein>
    <recommendedName>
        <fullName evidence="7">DNA 3'-5' helicase</fullName>
        <ecNumber evidence="7">5.6.2.4</ecNumber>
    </recommendedName>
</protein>
<dbReference type="GO" id="GO:0005694">
    <property type="term" value="C:chromosome"/>
    <property type="evidence" value="ECO:0007669"/>
    <property type="project" value="TreeGrafter"/>
</dbReference>
<keyword evidence="2" id="KW-0547">Nucleotide-binding</keyword>
<dbReference type="EMBL" id="BEGY01000185">
    <property type="protein sequence ID" value="GAX85687.1"/>
    <property type="molecule type" value="Genomic_DNA"/>
</dbReference>
<evidence type="ECO:0000256" key="5">
    <source>
        <dbReference type="ARBA" id="ARBA00022840"/>
    </source>
</evidence>
<accession>A0A250XRI1</accession>
<dbReference type="InterPro" id="IPR011545">
    <property type="entry name" value="DEAD/DEAH_box_helicase_dom"/>
</dbReference>
<evidence type="ECO:0000259" key="9">
    <source>
        <dbReference type="PROSITE" id="PS51194"/>
    </source>
</evidence>
<dbReference type="InterPro" id="IPR004589">
    <property type="entry name" value="DNA_helicase_ATP-dep_RecQ"/>
</dbReference>
<dbReference type="InterPro" id="IPR001650">
    <property type="entry name" value="Helicase_C-like"/>
</dbReference>
<dbReference type="GO" id="GO:0009378">
    <property type="term" value="F:four-way junction helicase activity"/>
    <property type="evidence" value="ECO:0007669"/>
    <property type="project" value="TreeGrafter"/>
</dbReference>
<dbReference type="InterPro" id="IPR014001">
    <property type="entry name" value="Helicase_ATP-bd"/>
</dbReference>
<gene>
    <name evidence="10" type="ORF">CEUSTIGMA_g13102.t1</name>
</gene>
<evidence type="ECO:0000313" key="10">
    <source>
        <dbReference type="EMBL" id="GAX85687.1"/>
    </source>
</evidence>
<dbReference type="STRING" id="1157962.A0A250XRI1"/>
<dbReference type="PANTHER" id="PTHR13710">
    <property type="entry name" value="DNA HELICASE RECQ FAMILY MEMBER"/>
    <property type="match status" value="1"/>
</dbReference>
<evidence type="ECO:0000256" key="6">
    <source>
        <dbReference type="ARBA" id="ARBA00034617"/>
    </source>
</evidence>
<dbReference type="PROSITE" id="PS51194">
    <property type="entry name" value="HELICASE_CTER"/>
    <property type="match status" value="1"/>
</dbReference>
<evidence type="ECO:0000256" key="1">
    <source>
        <dbReference type="ARBA" id="ARBA00005446"/>
    </source>
</evidence>
<comment type="caution">
    <text evidence="10">The sequence shown here is derived from an EMBL/GenBank/DDBJ whole genome shotgun (WGS) entry which is preliminary data.</text>
</comment>
<dbReference type="Gene3D" id="3.40.50.300">
    <property type="entry name" value="P-loop containing nucleotide triphosphate hydrolases"/>
    <property type="match status" value="2"/>
</dbReference>
<evidence type="ECO:0000313" key="11">
    <source>
        <dbReference type="Proteomes" id="UP000232323"/>
    </source>
</evidence>
<dbReference type="CDD" id="cd18794">
    <property type="entry name" value="SF2_C_RecQ"/>
    <property type="match status" value="1"/>
</dbReference>
<dbReference type="GO" id="GO:0016787">
    <property type="term" value="F:hydrolase activity"/>
    <property type="evidence" value="ECO:0007669"/>
    <property type="project" value="UniProtKB-KW"/>
</dbReference>
<dbReference type="EC" id="5.6.2.4" evidence="7"/>
<feature type="domain" description="Helicase C-terminal" evidence="9">
    <location>
        <begin position="157"/>
        <end position="326"/>
    </location>
</feature>
<dbReference type="GO" id="GO:0005634">
    <property type="term" value="C:nucleus"/>
    <property type="evidence" value="ECO:0007669"/>
    <property type="project" value="TreeGrafter"/>
</dbReference>
<dbReference type="Proteomes" id="UP000232323">
    <property type="component" value="Unassembled WGS sequence"/>
</dbReference>
<comment type="catalytic activity">
    <reaction evidence="6">
        <text>Couples ATP hydrolysis with the unwinding of duplex DNA by translocating in the 3'-5' direction.</text>
        <dbReference type="EC" id="5.6.2.4"/>
    </reaction>
</comment>
<dbReference type="InterPro" id="IPR027417">
    <property type="entry name" value="P-loop_NTPase"/>
</dbReference>
<dbReference type="GO" id="GO:0005524">
    <property type="term" value="F:ATP binding"/>
    <property type="evidence" value="ECO:0007669"/>
    <property type="project" value="UniProtKB-KW"/>
</dbReference>
<dbReference type="PANTHER" id="PTHR13710:SF156">
    <property type="entry name" value="ATP-DEPENDENT DNA HELICASE Q-LIKE 4B"/>
    <property type="match status" value="1"/>
</dbReference>
<dbReference type="AlphaFoldDB" id="A0A250XRI1"/>
<comment type="similarity">
    <text evidence="1">Belongs to the helicase family. RecQ subfamily.</text>
</comment>
<dbReference type="SMART" id="SM00490">
    <property type="entry name" value="HELICc"/>
    <property type="match status" value="1"/>
</dbReference>
<dbReference type="GO" id="GO:0043138">
    <property type="term" value="F:3'-5' DNA helicase activity"/>
    <property type="evidence" value="ECO:0007669"/>
    <property type="project" value="UniProtKB-EC"/>
</dbReference>
<sequence>MDTNLLYLSYFLNVSTAIQMQNLRALSISSSIRIRSVHSNVKLIFVTPEKVAKSDALLRTLDQLHSNGRLCRIVVDEAHCVSQWGHDFRPDYKGLGLFKRRYPSVPLMALTATATPRVQEDVTIQLNIPNCLVFKSSFNRPNLRYEVMKKKKDAVDAIKELLVSRFTEQLGGTRGASSRKRVQCGIVYCLSRGDCERVAEQLNELFKGGPIALLVRHYHASMSAEDRERVQRDWSMGHVQVIVATIAFGMGINKPDVRFVIHYSLPKSLEGYHQETGRAGRDGREAHCFLFYTYGDAQKTRHMLKQSAEETGTPPAQLKANLDSLSCMVRAV</sequence>
<reference evidence="10 11" key="1">
    <citation type="submission" date="2017-08" db="EMBL/GenBank/DDBJ databases">
        <title>Acidophilic green algal genome provides insights into adaptation to an acidic environment.</title>
        <authorList>
            <person name="Hirooka S."/>
            <person name="Hirose Y."/>
            <person name="Kanesaki Y."/>
            <person name="Higuchi S."/>
            <person name="Fujiwara T."/>
            <person name="Onuma R."/>
            <person name="Era A."/>
            <person name="Ohbayashi R."/>
            <person name="Uzuka A."/>
            <person name="Nozaki H."/>
            <person name="Yoshikawa H."/>
            <person name="Miyagishima S.Y."/>
        </authorList>
    </citation>
    <scope>NUCLEOTIDE SEQUENCE [LARGE SCALE GENOMIC DNA]</scope>
    <source>
        <strain evidence="10 11">NIES-2499</strain>
    </source>
</reference>
<organism evidence="10 11">
    <name type="scientific">Chlamydomonas eustigma</name>
    <dbReference type="NCBI Taxonomy" id="1157962"/>
    <lineage>
        <taxon>Eukaryota</taxon>
        <taxon>Viridiplantae</taxon>
        <taxon>Chlorophyta</taxon>
        <taxon>core chlorophytes</taxon>
        <taxon>Chlorophyceae</taxon>
        <taxon>CS clade</taxon>
        <taxon>Chlamydomonadales</taxon>
        <taxon>Chlamydomonadaceae</taxon>
        <taxon>Chlamydomonas</taxon>
    </lineage>
</organism>
<dbReference type="GO" id="GO:0005737">
    <property type="term" value="C:cytoplasm"/>
    <property type="evidence" value="ECO:0007669"/>
    <property type="project" value="TreeGrafter"/>
</dbReference>
<evidence type="ECO:0000256" key="2">
    <source>
        <dbReference type="ARBA" id="ARBA00022741"/>
    </source>
</evidence>
<keyword evidence="3" id="KW-0378">Hydrolase</keyword>
<dbReference type="OrthoDB" id="538134at2759"/>
<dbReference type="Pfam" id="PF00270">
    <property type="entry name" value="DEAD"/>
    <property type="match status" value="1"/>
</dbReference>
<dbReference type="NCBIfam" id="TIGR00614">
    <property type="entry name" value="recQ_fam"/>
    <property type="match status" value="1"/>
</dbReference>
<evidence type="ECO:0000256" key="4">
    <source>
        <dbReference type="ARBA" id="ARBA00022806"/>
    </source>
</evidence>
<keyword evidence="11" id="KW-1185">Reference proteome</keyword>
<dbReference type="GO" id="GO:0003676">
    <property type="term" value="F:nucleic acid binding"/>
    <property type="evidence" value="ECO:0007669"/>
    <property type="project" value="InterPro"/>
</dbReference>
<dbReference type="Pfam" id="PF00271">
    <property type="entry name" value="Helicase_C"/>
    <property type="match status" value="1"/>
</dbReference>
<evidence type="ECO:0000256" key="7">
    <source>
        <dbReference type="ARBA" id="ARBA00034808"/>
    </source>
</evidence>
<feature type="domain" description="Helicase ATP-binding" evidence="8">
    <location>
        <begin position="1"/>
        <end position="132"/>
    </location>
</feature>
<dbReference type="GO" id="GO:0000724">
    <property type="term" value="P:double-strand break repair via homologous recombination"/>
    <property type="evidence" value="ECO:0007669"/>
    <property type="project" value="TreeGrafter"/>
</dbReference>
<keyword evidence="4" id="KW-0347">Helicase</keyword>